<organism evidence="1 2">
    <name type="scientific">Tanacetum coccineum</name>
    <dbReference type="NCBI Taxonomy" id="301880"/>
    <lineage>
        <taxon>Eukaryota</taxon>
        <taxon>Viridiplantae</taxon>
        <taxon>Streptophyta</taxon>
        <taxon>Embryophyta</taxon>
        <taxon>Tracheophyta</taxon>
        <taxon>Spermatophyta</taxon>
        <taxon>Magnoliopsida</taxon>
        <taxon>eudicotyledons</taxon>
        <taxon>Gunneridae</taxon>
        <taxon>Pentapetalae</taxon>
        <taxon>asterids</taxon>
        <taxon>campanulids</taxon>
        <taxon>Asterales</taxon>
        <taxon>Asteraceae</taxon>
        <taxon>Asteroideae</taxon>
        <taxon>Anthemideae</taxon>
        <taxon>Anthemidinae</taxon>
        <taxon>Tanacetum</taxon>
    </lineage>
</organism>
<sequence length="230" mass="25929">MENCIVAWLVLAENVERITIPTAWALAIIAIREYLLRRDGDPLDILSENKPRDYAILHFGKENVYLLGFTINHRAYEYGKQGKIIHEIPGSTFLGYDSGRAFGRHASIAWLDRNHIAPLRLTNRSIAARKLYGIIELKPVRVIEAERRTVGKRFERCLRVEWNNSEVNRQIMARMCRDYPMLETTVRQIVVVLGGDDLSSIDDGGGGGGRAALEADAFLAAGDELCICHH</sequence>
<dbReference type="Proteomes" id="UP001151760">
    <property type="component" value="Unassembled WGS sequence"/>
</dbReference>
<reference evidence="1" key="1">
    <citation type="journal article" date="2022" name="Int. J. Mol. Sci.">
        <title>Draft Genome of Tanacetum Coccineum: Genomic Comparison of Closely Related Tanacetum-Family Plants.</title>
        <authorList>
            <person name="Yamashiro T."/>
            <person name="Shiraishi A."/>
            <person name="Nakayama K."/>
            <person name="Satake H."/>
        </authorList>
    </citation>
    <scope>NUCLEOTIDE SEQUENCE</scope>
</reference>
<reference evidence="1" key="2">
    <citation type="submission" date="2022-01" db="EMBL/GenBank/DDBJ databases">
        <authorList>
            <person name="Yamashiro T."/>
            <person name="Shiraishi A."/>
            <person name="Satake H."/>
            <person name="Nakayama K."/>
        </authorList>
    </citation>
    <scope>NUCLEOTIDE SEQUENCE</scope>
</reference>
<keyword evidence="2" id="KW-1185">Reference proteome</keyword>
<gene>
    <name evidence="1" type="ORF">Tco_0682656</name>
</gene>
<protein>
    <recommendedName>
        <fullName evidence="3">rRNA N-glycosidase</fullName>
    </recommendedName>
</protein>
<evidence type="ECO:0000313" key="2">
    <source>
        <dbReference type="Proteomes" id="UP001151760"/>
    </source>
</evidence>
<name>A0ABQ4XSQ4_9ASTR</name>
<evidence type="ECO:0008006" key="3">
    <source>
        <dbReference type="Google" id="ProtNLM"/>
    </source>
</evidence>
<dbReference type="EMBL" id="BQNB010009765">
    <property type="protein sequence ID" value="GJS68091.1"/>
    <property type="molecule type" value="Genomic_DNA"/>
</dbReference>
<accession>A0ABQ4XSQ4</accession>
<comment type="caution">
    <text evidence="1">The sequence shown here is derived from an EMBL/GenBank/DDBJ whole genome shotgun (WGS) entry which is preliminary data.</text>
</comment>
<proteinExistence type="predicted"/>
<evidence type="ECO:0000313" key="1">
    <source>
        <dbReference type="EMBL" id="GJS68091.1"/>
    </source>
</evidence>